<evidence type="ECO:0000256" key="4">
    <source>
        <dbReference type="HAMAP-Rule" id="MF_00198"/>
    </source>
</evidence>
<evidence type="ECO:0000256" key="6">
    <source>
        <dbReference type="RuleBase" id="RU003836"/>
    </source>
</evidence>
<dbReference type="SUPFAM" id="SSF53335">
    <property type="entry name" value="S-adenosyl-L-methionine-dependent methyltransferases"/>
    <property type="match status" value="1"/>
</dbReference>
<keyword evidence="3 4" id="KW-0620">Polyamine biosynthesis</keyword>
<proteinExistence type="inferred from homology"/>
<dbReference type="CDD" id="cd02440">
    <property type="entry name" value="AdoMet_MTases"/>
    <property type="match status" value="1"/>
</dbReference>
<dbReference type="InterPro" id="IPR029063">
    <property type="entry name" value="SAM-dependent_MTases_sf"/>
</dbReference>
<dbReference type="PANTHER" id="PTHR11558:SF11">
    <property type="entry name" value="SPERMIDINE SYNTHASE"/>
    <property type="match status" value="1"/>
</dbReference>
<comment type="pathway">
    <text evidence="4">Amine and polyamine biosynthesis; spermidine biosynthesis; spermidine from putrescine: step 1/1.</text>
</comment>
<reference evidence="9 10" key="1">
    <citation type="submission" date="2016-11" db="EMBL/GenBank/DDBJ databases">
        <authorList>
            <person name="Jaros S."/>
            <person name="Januszkiewicz K."/>
            <person name="Wedrychowicz H."/>
        </authorList>
    </citation>
    <scope>NUCLEOTIDE SEQUENCE [LARGE SCALE GENOMIC DNA]</scope>
    <source>
        <strain evidence="9 10">DSM 17459</strain>
    </source>
</reference>
<feature type="binding site" evidence="4">
    <location>
        <begin position="137"/>
        <end position="138"/>
    </location>
    <ligand>
        <name>S-methyl-5'-thioadenosine</name>
        <dbReference type="ChEBI" id="CHEBI:17509"/>
    </ligand>
</feature>
<protein>
    <recommendedName>
        <fullName evidence="4">Polyamine aminopropyltransferase</fullName>
    </recommendedName>
    <alternativeName>
        <fullName evidence="4">Putrescine aminopropyltransferase</fullName>
        <shortName evidence="4">PAPT</shortName>
    </alternativeName>
    <alternativeName>
        <fullName evidence="4">Spermidine synthase</fullName>
        <shortName evidence="4">SPDS</shortName>
        <shortName evidence="4">SPDSY</shortName>
        <ecNumber evidence="4">2.5.1.16</ecNumber>
    </alternativeName>
</protein>
<feature type="binding site" evidence="4">
    <location>
        <position position="62"/>
    </location>
    <ligand>
        <name>spermidine</name>
        <dbReference type="ChEBI" id="CHEBI:57834"/>
    </ligand>
</feature>
<dbReference type="InterPro" id="IPR035246">
    <property type="entry name" value="Spermidine_synt_N"/>
</dbReference>
<dbReference type="Gene3D" id="3.40.50.150">
    <property type="entry name" value="Vaccinia Virus protein VP39"/>
    <property type="match status" value="1"/>
</dbReference>
<dbReference type="Pfam" id="PF01564">
    <property type="entry name" value="Spermine_synth"/>
    <property type="match status" value="1"/>
</dbReference>
<dbReference type="AlphaFoldDB" id="A0A1M5BSX9"/>
<dbReference type="PANTHER" id="PTHR11558">
    <property type="entry name" value="SPERMIDINE/SPERMINE SYNTHASE"/>
    <property type="match status" value="1"/>
</dbReference>
<evidence type="ECO:0000256" key="2">
    <source>
        <dbReference type="ARBA" id="ARBA00022679"/>
    </source>
</evidence>
<dbReference type="PROSITE" id="PS01330">
    <property type="entry name" value="PABS_1"/>
    <property type="match status" value="1"/>
</dbReference>
<organism evidence="9 10">
    <name type="scientific">Lactonifactor longoviformis DSM 17459</name>
    <dbReference type="NCBI Taxonomy" id="1122155"/>
    <lineage>
        <taxon>Bacteria</taxon>
        <taxon>Bacillati</taxon>
        <taxon>Bacillota</taxon>
        <taxon>Clostridia</taxon>
        <taxon>Eubacteriales</taxon>
        <taxon>Clostridiaceae</taxon>
        <taxon>Lactonifactor</taxon>
    </lineage>
</organism>
<dbReference type="GO" id="GO:0004766">
    <property type="term" value="F:spermidine synthase activity"/>
    <property type="evidence" value="ECO:0007669"/>
    <property type="project" value="UniProtKB-UniRule"/>
</dbReference>
<feature type="binding site" evidence="4">
    <location>
        <position position="106"/>
    </location>
    <ligand>
        <name>S-methyl-5'-thioadenosine</name>
        <dbReference type="ChEBI" id="CHEBI:17509"/>
    </ligand>
</feature>
<dbReference type="Proteomes" id="UP000184245">
    <property type="component" value="Unassembled WGS sequence"/>
</dbReference>
<dbReference type="InterPro" id="IPR001045">
    <property type="entry name" value="Spermi_synthase"/>
</dbReference>
<keyword evidence="10" id="KW-1185">Reference proteome</keyword>
<dbReference type="NCBIfam" id="TIGR00417">
    <property type="entry name" value="speE"/>
    <property type="match status" value="1"/>
</dbReference>
<comment type="catalytic activity">
    <reaction evidence="4 7">
        <text>S-adenosyl 3-(methylsulfanyl)propylamine + putrescine = S-methyl-5'-thioadenosine + spermidine + H(+)</text>
        <dbReference type="Rhea" id="RHEA:12721"/>
        <dbReference type="ChEBI" id="CHEBI:15378"/>
        <dbReference type="ChEBI" id="CHEBI:17509"/>
        <dbReference type="ChEBI" id="CHEBI:57443"/>
        <dbReference type="ChEBI" id="CHEBI:57834"/>
        <dbReference type="ChEBI" id="CHEBI:326268"/>
        <dbReference type="EC" id="2.5.1.16"/>
    </reaction>
</comment>
<dbReference type="InterPro" id="IPR030373">
    <property type="entry name" value="PABS_CS"/>
</dbReference>
<dbReference type="OrthoDB" id="9793120at2"/>
<evidence type="ECO:0000256" key="7">
    <source>
        <dbReference type="RuleBase" id="RU003837"/>
    </source>
</evidence>
<keyword evidence="4 7" id="KW-0745">Spermidine biosynthesis</keyword>
<dbReference type="PROSITE" id="PS51006">
    <property type="entry name" value="PABS_2"/>
    <property type="match status" value="1"/>
</dbReference>
<dbReference type="HAMAP" id="MF_00198">
    <property type="entry name" value="Spermidine_synth"/>
    <property type="match status" value="1"/>
</dbReference>
<evidence type="ECO:0000256" key="1">
    <source>
        <dbReference type="ARBA" id="ARBA00007867"/>
    </source>
</evidence>
<dbReference type="GO" id="GO:0005829">
    <property type="term" value="C:cytosol"/>
    <property type="evidence" value="ECO:0007669"/>
    <property type="project" value="TreeGrafter"/>
</dbReference>
<keyword evidence="2 4" id="KW-0808">Transferase</keyword>
<dbReference type="EMBL" id="FQVI01000030">
    <property type="protein sequence ID" value="SHF45643.1"/>
    <property type="molecule type" value="Genomic_DNA"/>
</dbReference>
<feature type="binding site" evidence="4">
    <location>
        <position position="86"/>
    </location>
    <ligand>
        <name>spermidine</name>
        <dbReference type="ChEBI" id="CHEBI:57834"/>
    </ligand>
</feature>
<feature type="binding site" evidence="4">
    <location>
        <begin position="155"/>
        <end position="158"/>
    </location>
    <ligand>
        <name>spermidine</name>
        <dbReference type="ChEBI" id="CHEBI:57834"/>
    </ligand>
</feature>
<comment type="subunit">
    <text evidence="4">Homodimer or homotetramer.</text>
</comment>
<accession>A0A1M5BSX9</accession>
<dbReference type="UniPathway" id="UPA00248">
    <property type="reaction ID" value="UER00314"/>
</dbReference>
<comment type="function">
    <text evidence="4">Catalyzes the irreversible transfer of a propylamine group from the amino donor S-adenosylmethioninamine (decarboxy-AdoMet) to putrescine (1,4-diaminobutane) to yield spermidine.</text>
</comment>
<feature type="binding site" evidence="4">
    <location>
        <position position="31"/>
    </location>
    <ligand>
        <name>S-methyl-5'-thioadenosine</name>
        <dbReference type="ChEBI" id="CHEBI:17509"/>
    </ligand>
</feature>
<name>A0A1M5BSX9_9CLOT</name>
<dbReference type="InterPro" id="IPR030374">
    <property type="entry name" value="PABS"/>
</dbReference>
<dbReference type="InterPro" id="IPR037163">
    <property type="entry name" value="Spermidine_synt_N_sf"/>
</dbReference>
<feature type="domain" description="PABS" evidence="8">
    <location>
        <begin position="2"/>
        <end position="237"/>
    </location>
</feature>
<dbReference type="NCBIfam" id="NF002010">
    <property type="entry name" value="PRK00811.1"/>
    <property type="match status" value="1"/>
</dbReference>
<evidence type="ECO:0000313" key="10">
    <source>
        <dbReference type="Proteomes" id="UP000184245"/>
    </source>
</evidence>
<dbReference type="Gene3D" id="2.30.140.10">
    <property type="entry name" value="Spermidine synthase, tetramerisation domain"/>
    <property type="match status" value="1"/>
</dbReference>
<dbReference type="EC" id="2.5.1.16" evidence="4"/>
<gene>
    <name evidence="4" type="primary">speE</name>
    <name evidence="9" type="ORF">SAMN02745158_03805</name>
</gene>
<comment type="similarity">
    <text evidence="1 4 6">Belongs to the spermidine/spermine synthase family.</text>
</comment>
<feature type="binding site" evidence="4">
    <location>
        <position position="162"/>
    </location>
    <ligand>
        <name>S-methyl-5'-thioadenosine</name>
        <dbReference type="ChEBI" id="CHEBI:17509"/>
    </ligand>
</feature>
<evidence type="ECO:0000256" key="3">
    <source>
        <dbReference type="ARBA" id="ARBA00023115"/>
    </source>
</evidence>
<evidence type="ECO:0000256" key="5">
    <source>
        <dbReference type="PROSITE-ProRule" id="PRU00354"/>
    </source>
</evidence>
<dbReference type="Pfam" id="PF17284">
    <property type="entry name" value="Spermine_synt_N"/>
    <property type="match status" value="1"/>
</dbReference>
<dbReference type="STRING" id="1122155.SAMN02745158_03805"/>
<feature type="active site" description="Proton acceptor" evidence="4 5">
    <location>
        <position position="155"/>
    </location>
</feature>
<evidence type="ECO:0000259" key="8">
    <source>
        <dbReference type="PROSITE" id="PS51006"/>
    </source>
</evidence>
<dbReference type="GO" id="GO:0008295">
    <property type="term" value="P:spermidine biosynthetic process"/>
    <property type="evidence" value="ECO:0007669"/>
    <property type="project" value="UniProtKB-UniRule"/>
</dbReference>
<dbReference type="RefSeq" id="WP_072854356.1">
    <property type="nucleotide sequence ID" value="NZ_FQVI01000030.1"/>
</dbReference>
<sequence length="283" mass="33155">MELWFSERHTQNVKFSIRVERQLYSGQSEFQRIDVFDSREFGRFLTLDGYLMLTEKDEFIYHEMMTHVPMAVHPDPRKILVIGGGDGGVIRELTRYEKIERIDMVEIDPLVVEVSKKYLPQTACRLEDPRVHIYYEDGLRFIRSVHEEYDLIIVDCSDPGGPGEGLFTKEFYGSCYKALKDDGIMVNQHESPFYEEDAMTMQRVHKRIVGSFPISRVYQVHVPTFPAGHWLFGFASKKYHPVRDLDAVKWNMFGLSTRYYTTQLHAGAFALPYYVEEMLKHVE</sequence>
<evidence type="ECO:0000313" key="9">
    <source>
        <dbReference type="EMBL" id="SHF45643.1"/>
    </source>
</evidence>